<dbReference type="EMBL" id="DXEW01000032">
    <property type="protein sequence ID" value="HIX50964.1"/>
    <property type="molecule type" value="Genomic_DNA"/>
</dbReference>
<proteinExistence type="predicted"/>
<reference evidence="1" key="2">
    <citation type="submission" date="2021-04" db="EMBL/GenBank/DDBJ databases">
        <authorList>
            <person name="Gilroy R."/>
        </authorList>
    </citation>
    <scope>NUCLEOTIDE SEQUENCE</scope>
    <source>
        <strain evidence="1">2189</strain>
    </source>
</reference>
<name>A0A9D2AVT2_9FIRM</name>
<protein>
    <submittedName>
        <fullName evidence="1">Uncharacterized protein</fullName>
    </submittedName>
</protein>
<comment type="caution">
    <text evidence="1">The sequence shown here is derived from an EMBL/GenBank/DDBJ whole genome shotgun (WGS) entry which is preliminary data.</text>
</comment>
<dbReference type="Proteomes" id="UP000886847">
    <property type="component" value="Unassembled WGS sequence"/>
</dbReference>
<accession>A0A9D2AVT2</accession>
<sequence>MPAYAEKGENLAITIHENSFELTKEFSVRKGETCRSPSFDGSAAVSPLCGAIFQGTPFIKLRRIHLHPYAHKGKTAKV</sequence>
<reference evidence="1" key="1">
    <citation type="journal article" date="2021" name="PeerJ">
        <title>Extensive microbial diversity within the chicken gut microbiome revealed by metagenomics and culture.</title>
        <authorList>
            <person name="Gilroy R."/>
            <person name="Ravi A."/>
            <person name="Getino M."/>
            <person name="Pursley I."/>
            <person name="Horton D.L."/>
            <person name="Alikhan N.F."/>
            <person name="Baker D."/>
            <person name="Gharbi K."/>
            <person name="Hall N."/>
            <person name="Watson M."/>
            <person name="Adriaenssens E.M."/>
            <person name="Foster-Nyarko E."/>
            <person name="Jarju S."/>
            <person name="Secka A."/>
            <person name="Antonio M."/>
            <person name="Oren A."/>
            <person name="Chaudhuri R.R."/>
            <person name="La Ragione R."/>
            <person name="Hildebrand F."/>
            <person name="Pallen M.J."/>
        </authorList>
    </citation>
    <scope>NUCLEOTIDE SEQUENCE</scope>
    <source>
        <strain evidence="1">2189</strain>
    </source>
</reference>
<evidence type="ECO:0000313" key="2">
    <source>
        <dbReference type="Proteomes" id="UP000886847"/>
    </source>
</evidence>
<gene>
    <name evidence="1" type="ORF">H9851_06790</name>
</gene>
<evidence type="ECO:0000313" key="1">
    <source>
        <dbReference type="EMBL" id="HIX50964.1"/>
    </source>
</evidence>
<organism evidence="1 2">
    <name type="scientific">Candidatus Borkfalkia faecavium</name>
    <dbReference type="NCBI Taxonomy" id="2838508"/>
    <lineage>
        <taxon>Bacteria</taxon>
        <taxon>Bacillati</taxon>
        <taxon>Bacillota</taxon>
        <taxon>Clostridia</taxon>
        <taxon>Christensenellales</taxon>
        <taxon>Christensenellaceae</taxon>
        <taxon>Candidatus Borkfalkia</taxon>
    </lineage>
</organism>
<dbReference type="AlphaFoldDB" id="A0A9D2AVT2"/>